<dbReference type="Proteomes" id="UP001334084">
    <property type="component" value="Chromosome 2"/>
</dbReference>
<sequence>MFFFRSDSVNNSEDLNIDLLISRLEHSEYLDDKYDALKDLEDYSHRNILETGTHALYPIIYSMEDLEDISYNFRILYSIFTSKYKDEFVDLLLKTNKLVLILMNNQYKDESGFRRLIIELTNNKEFCKVFVEINGASGYSVNLMDMGNTEVIRRLLNLNNNFDKEIVFEGIFEKLLENYKTLPESREILEILLRRNHFNQNYFVETDWTRTRLHSKIINALIDNTNNNINYIKDTVYKTVSFDRALVDKNYEYIYKMIDWSTKYRKIFSSIFFKESLQETLDLENEDLGNLEGKVLGDTDLIIILYYFMHKNILKFESSGFVLLIYSEILRDDLSIPKINLSESKYEIIYKSVLSDPCSVANILLLLSLRNYEYTFDHSILDINLGTILYFLILADTNYILEKSSVLKYLISDDTCDPTLKKFCIFLCCIHGIKLNYNEAYLKENAKHLRNLLVNSKIDSCLFTIDEASVLIIDKLNEFINQ</sequence>
<dbReference type="KEGG" id="vnx:VNE69_02012"/>
<dbReference type="Gene3D" id="1.25.10.10">
    <property type="entry name" value="Leucine-rich Repeat Variant"/>
    <property type="match status" value="1"/>
</dbReference>
<name>A0AAX4J971_9MICR</name>
<accession>A0AAX4J971</accession>
<proteinExistence type="predicted"/>
<dbReference type="GeneID" id="90540302"/>
<dbReference type="AlphaFoldDB" id="A0AAX4J971"/>
<protein>
    <submittedName>
        <fullName evidence="1">Vesicular transport factor (P115)</fullName>
    </submittedName>
</protein>
<dbReference type="RefSeq" id="XP_065328630.1">
    <property type="nucleotide sequence ID" value="XM_065472558.1"/>
</dbReference>
<reference evidence="1" key="1">
    <citation type="journal article" date="2024" name="BMC Genomics">
        <title>Functional annotation of a divergent genome using sequence and structure-based similarity.</title>
        <authorList>
            <person name="Svedberg D."/>
            <person name="Winiger R.R."/>
            <person name="Berg A."/>
            <person name="Sharma H."/>
            <person name="Tellgren-Roth C."/>
            <person name="Debrunner-Vossbrinck B.A."/>
            <person name="Vossbrinck C.R."/>
            <person name="Barandun J."/>
        </authorList>
    </citation>
    <scope>NUCLEOTIDE SEQUENCE</scope>
    <source>
        <strain evidence="1">Illinois isolate</strain>
    </source>
</reference>
<evidence type="ECO:0000313" key="1">
    <source>
        <dbReference type="EMBL" id="WUR02485.1"/>
    </source>
</evidence>
<keyword evidence="2" id="KW-1185">Reference proteome</keyword>
<dbReference type="EMBL" id="CP142727">
    <property type="protein sequence ID" value="WUR02485.1"/>
    <property type="molecule type" value="Genomic_DNA"/>
</dbReference>
<evidence type="ECO:0000313" key="2">
    <source>
        <dbReference type="Proteomes" id="UP001334084"/>
    </source>
</evidence>
<gene>
    <name evidence="1" type="ORF">VNE69_02012</name>
</gene>
<dbReference type="InterPro" id="IPR011989">
    <property type="entry name" value="ARM-like"/>
</dbReference>
<organism evidence="1 2">
    <name type="scientific">Vairimorpha necatrix</name>
    <dbReference type="NCBI Taxonomy" id="6039"/>
    <lineage>
        <taxon>Eukaryota</taxon>
        <taxon>Fungi</taxon>
        <taxon>Fungi incertae sedis</taxon>
        <taxon>Microsporidia</taxon>
        <taxon>Nosematidae</taxon>
        <taxon>Vairimorpha</taxon>
    </lineage>
</organism>